<feature type="transmembrane region" description="Helical" evidence="2">
    <location>
        <begin position="172"/>
        <end position="192"/>
    </location>
</feature>
<evidence type="ECO:0000256" key="2">
    <source>
        <dbReference type="SAM" id="Phobius"/>
    </source>
</evidence>
<feature type="transmembrane region" description="Helical" evidence="2">
    <location>
        <begin position="12"/>
        <end position="30"/>
    </location>
</feature>
<keyword evidence="2" id="KW-0472">Membrane</keyword>
<dbReference type="EMBL" id="CP072788">
    <property type="protein sequence ID" value="QTR04417.1"/>
    <property type="molecule type" value="Genomic_DNA"/>
</dbReference>
<evidence type="ECO:0000256" key="1">
    <source>
        <dbReference type="SAM" id="MobiDB-lite"/>
    </source>
</evidence>
<sequence>MIWLAWRQQRALVLALAAYALLGVATMAFLRSEMLADVADNDLWPCVADSVSSECRHLLADAPGALSFSRLPFSRALDAARLALLGYAALAGVFLGAPAVAREWERRTHLLALTQSASPRRWFAAKVAVVAVPAALGAVVLGVTYVWWTSALGDLAGARLRLVTGPFEAQPLALLGYTLFAVALGLVVGLVVRRTVPAMASTLVVWSGVVLAVRWFVRPHYLPPVVLSTRYDEEAPARAVDPNPWVFEAGHLDRNGDFLSFTAARSMAPSCNTHLNTGRRLECLIDHGVVGSAVKLHPGDRFWLFQSIEAALFTALAAALVVSAAWGRRKGSRCRRRRPHPRAGAVAGAGRRLR</sequence>
<dbReference type="Proteomes" id="UP000671828">
    <property type="component" value="Chromosome"/>
</dbReference>
<feature type="compositionally biased region" description="Low complexity" evidence="1">
    <location>
        <begin position="342"/>
        <end position="354"/>
    </location>
</feature>
<feature type="transmembrane region" description="Helical" evidence="2">
    <location>
        <begin position="303"/>
        <end position="327"/>
    </location>
</feature>
<dbReference type="AlphaFoldDB" id="A0A8T8I174"/>
<proteinExistence type="predicted"/>
<organism evidence="3 4">
    <name type="scientific">Saccharothrix algeriensis</name>
    <dbReference type="NCBI Taxonomy" id="173560"/>
    <lineage>
        <taxon>Bacteria</taxon>
        <taxon>Bacillati</taxon>
        <taxon>Actinomycetota</taxon>
        <taxon>Actinomycetes</taxon>
        <taxon>Pseudonocardiales</taxon>
        <taxon>Pseudonocardiaceae</taxon>
        <taxon>Saccharothrix</taxon>
    </lineage>
</organism>
<feature type="transmembrane region" description="Helical" evidence="2">
    <location>
        <begin position="199"/>
        <end position="217"/>
    </location>
</feature>
<accession>A0A8T8I174</accession>
<name>A0A8T8I174_9PSEU</name>
<reference evidence="3" key="1">
    <citation type="submission" date="2021-04" db="EMBL/GenBank/DDBJ databases">
        <title>Saccharothrix algeriensis WGS.</title>
        <authorList>
            <person name="Stuskova K."/>
            <person name="Hakalova E."/>
            <person name="Tebbal A.B."/>
            <person name="Eichmeier A."/>
        </authorList>
    </citation>
    <scope>NUCLEOTIDE SEQUENCE</scope>
    <source>
        <strain evidence="3">NRRL B-24137</strain>
    </source>
</reference>
<gene>
    <name evidence="3" type="ORF">J7S33_05870</name>
</gene>
<evidence type="ECO:0000313" key="4">
    <source>
        <dbReference type="Proteomes" id="UP000671828"/>
    </source>
</evidence>
<evidence type="ECO:0008006" key="5">
    <source>
        <dbReference type="Google" id="ProtNLM"/>
    </source>
</evidence>
<protein>
    <recommendedName>
        <fullName evidence="5">Transmembrane transport protein</fullName>
    </recommendedName>
</protein>
<keyword evidence="2" id="KW-0812">Transmembrane</keyword>
<feature type="transmembrane region" description="Helical" evidence="2">
    <location>
        <begin position="79"/>
        <end position="101"/>
    </location>
</feature>
<evidence type="ECO:0000313" key="3">
    <source>
        <dbReference type="EMBL" id="QTR04417.1"/>
    </source>
</evidence>
<feature type="region of interest" description="Disordered" evidence="1">
    <location>
        <begin position="332"/>
        <end position="354"/>
    </location>
</feature>
<feature type="compositionally biased region" description="Basic residues" evidence="1">
    <location>
        <begin position="332"/>
        <end position="341"/>
    </location>
</feature>
<feature type="transmembrane region" description="Helical" evidence="2">
    <location>
        <begin position="122"/>
        <end position="148"/>
    </location>
</feature>
<keyword evidence="2" id="KW-1133">Transmembrane helix</keyword>